<organism evidence="4 5">
    <name type="scientific">Mizuhopecten yessoensis</name>
    <name type="common">Japanese scallop</name>
    <name type="synonym">Patinopecten yessoensis</name>
    <dbReference type="NCBI Taxonomy" id="6573"/>
    <lineage>
        <taxon>Eukaryota</taxon>
        <taxon>Metazoa</taxon>
        <taxon>Spiralia</taxon>
        <taxon>Lophotrochozoa</taxon>
        <taxon>Mollusca</taxon>
        <taxon>Bivalvia</taxon>
        <taxon>Autobranchia</taxon>
        <taxon>Pteriomorphia</taxon>
        <taxon>Pectinida</taxon>
        <taxon>Pectinoidea</taxon>
        <taxon>Pectinidae</taxon>
        <taxon>Mizuhopecten</taxon>
    </lineage>
</organism>
<evidence type="ECO:0000313" key="4">
    <source>
        <dbReference type="EMBL" id="OWF48685.1"/>
    </source>
</evidence>
<keyword evidence="1" id="KW-0175">Coiled coil</keyword>
<dbReference type="Gene3D" id="1.20.5.170">
    <property type="match status" value="1"/>
</dbReference>
<dbReference type="STRING" id="6573.A0A210QIS9"/>
<dbReference type="Pfam" id="PF07716">
    <property type="entry name" value="bZIP_2"/>
    <property type="match status" value="1"/>
</dbReference>
<dbReference type="SUPFAM" id="SSF57959">
    <property type="entry name" value="Leucine zipper domain"/>
    <property type="match status" value="1"/>
</dbReference>
<feature type="region of interest" description="Disordered" evidence="2">
    <location>
        <begin position="246"/>
        <end position="284"/>
    </location>
</feature>
<name>A0A210QIS9_MIZYE</name>
<dbReference type="EMBL" id="NEDP02003435">
    <property type="protein sequence ID" value="OWF48685.1"/>
    <property type="molecule type" value="Genomic_DNA"/>
</dbReference>
<keyword evidence="5" id="KW-1185">Reference proteome</keyword>
<sequence>MKIMNSPKMIPLKHLFKKYPHKTMKRLFYILFFHFLVPAKPGAVRKERVTKKPTLPTELARSQGRDRGKVDTWNIKSKIEKLRQIVTIHSHGDPIIRQNLAKCLNKRLASTSPSMAASSQEASTSSSTCWTSGLDLLDTLDMSLFSDSFQMSPPPISNNSLHLALNPSGLFDNELAGIKPDPAATTFDLNTDFVDEVGGEPSLDKMGGDIMDVLTSFSDDVDDEYLNSFMDLTGFLQLEDSNLGKPEVSLKPEPEVIDEPEPEVIDEPVKTKSQKRKHGDVLSDEMGSFSASIDHDYVSKKSRTSSATEDDDVFEEPKAKVAPVQKYRERRVKNNIASRRSREIRKQKYANMEGEAERLIVDNAKLRERIEEMEQMAKEMKATLISKLAGK</sequence>
<dbReference type="CDD" id="cd14813">
    <property type="entry name" value="bZIP_BmCbz-like"/>
    <property type="match status" value="1"/>
</dbReference>
<feature type="domain" description="BZIP" evidence="3">
    <location>
        <begin position="324"/>
        <end position="387"/>
    </location>
</feature>
<evidence type="ECO:0000256" key="1">
    <source>
        <dbReference type="SAM" id="Coils"/>
    </source>
</evidence>
<dbReference type="SMART" id="SM00338">
    <property type="entry name" value="BRLZ"/>
    <property type="match status" value="1"/>
</dbReference>
<reference evidence="4 5" key="1">
    <citation type="journal article" date="2017" name="Nat. Ecol. Evol.">
        <title>Scallop genome provides insights into evolution of bilaterian karyotype and development.</title>
        <authorList>
            <person name="Wang S."/>
            <person name="Zhang J."/>
            <person name="Jiao W."/>
            <person name="Li J."/>
            <person name="Xun X."/>
            <person name="Sun Y."/>
            <person name="Guo X."/>
            <person name="Huan P."/>
            <person name="Dong B."/>
            <person name="Zhang L."/>
            <person name="Hu X."/>
            <person name="Sun X."/>
            <person name="Wang J."/>
            <person name="Zhao C."/>
            <person name="Wang Y."/>
            <person name="Wang D."/>
            <person name="Huang X."/>
            <person name="Wang R."/>
            <person name="Lv J."/>
            <person name="Li Y."/>
            <person name="Zhang Z."/>
            <person name="Liu B."/>
            <person name="Lu W."/>
            <person name="Hui Y."/>
            <person name="Liang J."/>
            <person name="Zhou Z."/>
            <person name="Hou R."/>
            <person name="Li X."/>
            <person name="Liu Y."/>
            <person name="Li H."/>
            <person name="Ning X."/>
            <person name="Lin Y."/>
            <person name="Zhao L."/>
            <person name="Xing Q."/>
            <person name="Dou J."/>
            <person name="Li Y."/>
            <person name="Mao J."/>
            <person name="Guo H."/>
            <person name="Dou H."/>
            <person name="Li T."/>
            <person name="Mu C."/>
            <person name="Jiang W."/>
            <person name="Fu Q."/>
            <person name="Fu X."/>
            <person name="Miao Y."/>
            <person name="Liu J."/>
            <person name="Yu Q."/>
            <person name="Li R."/>
            <person name="Liao H."/>
            <person name="Li X."/>
            <person name="Kong Y."/>
            <person name="Jiang Z."/>
            <person name="Chourrout D."/>
            <person name="Li R."/>
            <person name="Bao Z."/>
        </authorList>
    </citation>
    <scope>NUCLEOTIDE SEQUENCE [LARGE SCALE GENOMIC DNA]</scope>
    <source>
        <strain evidence="4 5">PY_sf001</strain>
    </source>
</reference>
<dbReference type="InterPro" id="IPR004827">
    <property type="entry name" value="bZIP"/>
</dbReference>
<accession>A0A210QIS9</accession>
<dbReference type="PROSITE" id="PS50217">
    <property type="entry name" value="BZIP"/>
    <property type="match status" value="1"/>
</dbReference>
<dbReference type="OrthoDB" id="10039716at2759"/>
<feature type="compositionally biased region" description="Acidic residues" evidence="2">
    <location>
        <begin position="255"/>
        <end position="266"/>
    </location>
</feature>
<dbReference type="AlphaFoldDB" id="A0A210QIS9"/>
<feature type="region of interest" description="Disordered" evidence="2">
    <location>
        <begin position="297"/>
        <end position="321"/>
    </location>
</feature>
<evidence type="ECO:0000256" key="2">
    <source>
        <dbReference type="SAM" id="MobiDB-lite"/>
    </source>
</evidence>
<protein>
    <submittedName>
        <fullName evidence="4">Cell death specification protein 2</fullName>
    </submittedName>
</protein>
<gene>
    <name evidence="4" type="ORF">KP79_PYT04665</name>
</gene>
<evidence type="ECO:0000259" key="3">
    <source>
        <dbReference type="PROSITE" id="PS50217"/>
    </source>
</evidence>
<dbReference type="GO" id="GO:0003700">
    <property type="term" value="F:DNA-binding transcription factor activity"/>
    <property type="evidence" value="ECO:0007669"/>
    <property type="project" value="InterPro"/>
</dbReference>
<feature type="coiled-coil region" evidence="1">
    <location>
        <begin position="349"/>
        <end position="383"/>
    </location>
</feature>
<proteinExistence type="predicted"/>
<evidence type="ECO:0000313" key="5">
    <source>
        <dbReference type="Proteomes" id="UP000242188"/>
    </source>
</evidence>
<dbReference type="Proteomes" id="UP000242188">
    <property type="component" value="Unassembled WGS sequence"/>
</dbReference>
<comment type="caution">
    <text evidence="4">The sequence shown here is derived from an EMBL/GenBank/DDBJ whole genome shotgun (WGS) entry which is preliminary data.</text>
</comment>
<dbReference type="InterPro" id="IPR046347">
    <property type="entry name" value="bZIP_sf"/>
</dbReference>